<reference evidence="2 3" key="1">
    <citation type="submission" date="2018-08" db="EMBL/GenBank/DDBJ databases">
        <title>A genome reference for cultivated species of the human gut microbiota.</title>
        <authorList>
            <person name="Zou Y."/>
            <person name="Xue W."/>
            <person name="Luo G."/>
        </authorList>
    </citation>
    <scope>NUCLEOTIDE SEQUENCE [LARGE SCALE GENOMIC DNA]</scope>
    <source>
        <strain evidence="2 3">AM40-30BH</strain>
    </source>
</reference>
<dbReference type="EMBL" id="QSGO01000006">
    <property type="protein sequence ID" value="RHB35367.1"/>
    <property type="molecule type" value="Genomic_DNA"/>
</dbReference>
<sequence>MKKILLYTLVIFLTGVMISSCSDDKFGESIFDTTPRERTEFDNWLLQNYVKEYNIDFKYRMEDIEADMSYNLIPAEVEKSKKLAKIIKYLWLESYDEIFDKTGKNKDFMRTYAPKVILLVGSSAINASSSTEVLGSAEAGIKVILYKVNAIDPTDVEMLNEYYFETMHHEFAHILHQKKNYPTEYNQISAADYSSTGWQNRTEQQAWKLGFVTPYAGMEPQEDFVEVIANYLVKPDGFWENMLANAGTEGATKIQTKFDMVKEWLMTAWNIDIDELRTIIIRRSGDIDSILNEKIAYNE</sequence>
<evidence type="ECO:0000313" key="2">
    <source>
        <dbReference type="EMBL" id="RHB35367.1"/>
    </source>
</evidence>
<name>A0A413VP07_9BACE</name>
<protein>
    <recommendedName>
        <fullName evidence="4">Substrate import-associated zinc metallohydrolase lipoprotein</fullName>
    </recommendedName>
</protein>
<dbReference type="RefSeq" id="WP_002558302.1">
    <property type="nucleotide sequence ID" value="NZ_CABJFV010000006.1"/>
</dbReference>
<dbReference type="Proteomes" id="UP000284379">
    <property type="component" value="Unassembled WGS sequence"/>
</dbReference>
<evidence type="ECO:0000256" key="1">
    <source>
        <dbReference type="SAM" id="SignalP"/>
    </source>
</evidence>
<organism evidence="2 3">
    <name type="scientific">Bacteroides nordii</name>
    <dbReference type="NCBI Taxonomy" id="291645"/>
    <lineage>
        <taxon>Bacteria</taxon>
        <taxon>Pseudomonadati</taxon>
        <taxon>Bacteroidota</taxon>
        <taxon>Bacteroidia</taxon>
        <taxon>Bacteroidales</taxon>
        <taxon>Bacteroidaceae</taxon>
        <taxon>Bacteroides</taxon>
    </lineage>
</organism>
<dbReference type="NCBIfam" id="TIGR04549">
    <property type="entry name" value="LP_HExxH_w_tonB"/>
    <property type="match status" value="1"/>
</dbReference>
<feature type="chain" id="PRO_5019251289" description="Substrate import-associated zinc metallohydrolase lipoprotein" evidence="1">
    <location>
        <begin position="23"/>
        <end position="299"/>
    </location>
</feature>
<feature type="signal peptide" evidence="1">
    <location>
        <begin position="1"/>
        <end position="22"/>
    </location>
</feature>
<dbReference type="Gene3D" id="3.40.390.70">
    <property type="match status" value="1"/>
</dbReference>
<evidence type="ECO:0008006" key="4">
    <source>
        <dbReference type="Google" id="ProtNLM"/>
    </source>
</evidence>
<accession>A0A413VP07</accession>
<dbReference type="SUPFAM" id="SSF55486">
    <property type="entry name" value="Metalloproteases ('zincins'), catalytic domain"/>
    <property type="match status" value="1"/>
</dbReference>
<dbReference type="AlphaFoldDB" id="A0A413VP07"/>
<keyword evidence="1" id="KW-0732">Signal</keyword>
<proteinExistence type="predicted"/>
<dbReference type="InterPro" id="IPR030890">
    <property type="entry name" value="LP_HExxH_w_TonB"/>
</dbReference>
<gene>
    <name evidence="2" type="ORF">DW888_09585</name>
</gene>
<dbReference type="Pfam" id="PF15890">
    <property type="entry name" value="Peptidase_Mx1"/>
    <property type="match status" value="1"/>
</dbReference>
<comment type="caution">
    <text evidence="2">The sequence shown here is derived from an EMBL/GenBank/DDBJ whole genome shotgun (WGS) entry which is preliminary data.</text>
</comment>
<dbReference type="PROSITE" id="PS51257">
    <property type="entry name" value="PROKAR_LIPOPROTEIN"/>
    <property type="match status" value="1"/>
</dbReference>
<evidence type="ECO:0000313" key="3">
    <source>
        <dbReference type="Proteomes" id="UP000284379"/>
    </source>
</evidence>